<evidence type="ECO:0000313" key="6">
    <source>
        <dbReference type="Proteomes" id="UP000830729"/>
    </source>
</evidence>
<dbReference type="Proteomes" id="UP000830729">
    <property type="component" value="Chromosome"/>
</dbReference>
<dbReference type="InterPro" id="IPR008978">
    <property type="entry name" value="HSP20-like_chaperone"/>
</dbReference>
<evidence type="ECO:0000259" key="4">
    <source>
        <dbReference type="PROSITE" id="PS01031"/>
    </source>
</evidence>
<dbReference type="Gene3D" id="2.60.40.790">
    <property type="match status" value="1"/>
</dbReference>
<name>A0A8U0HYB7_9EURY</name>
<dbReference type="CDD" id="cd06464">
    <property type="entry name" value="ACD_sHsps-like"/>
    <property type="match status" value="1"/>
</dbReference>
<feature type="region of interest" description="Disordered" evidence="3">
    <location>
        <begin position="22"/>
        <end position="42"/>
    </location>
</feature>
<organism evidence="5 6">
    <name type="scientific">Halorussus limi</name>
    <dbReference type="NCBI Taxonomy" id="2938695"/>
    <lineage>
        <taxon>Archaea</taxon>
        <taxon>Methanobacteriati</taxon>
        <taxon>Methanobacteriota</taxon>
        <taxon>Stenosarchaea group</taxon>
        <taxon>Halobacteria</taxon>
        <taxon>Halobacteriales</taxon>
        <taxon>Haladaptataceae</taxon>
        <taxon>Halorussus</taxon>
    </lineage>
</organism>
<dbReference type="AlphaFoldDB" id="A0A8U0HYB7"/>
<evidence type="ECO:0000256" key="3">
    <source>
        <dbReference type="SAM" id="MobiDB-lite"/>
    </source>
</evidence>
<dbReference type="RefSeq" id="WP_248651800.1">
    <property type="nucleotide sequence ID" value="NZ_CP096659.1"/>
</dbReference>
<protein>
    <submittedName>
        <fullName evidence="5">Hsp20/alpha crystallin family protein</fullName>
    </submittedName>
</protein>
<dbReference type="PANTHER" id="PTHR11527">
    <property type="entry name" value="HEAT-SHOCK PROTEIN 20 FAMILY MEMBER"/>
    <property type="match status" value="1"/>
</dbReference>
<sequence length="147" mass="16478">MAGRKNPFEDLEEMIERMSRQFEQSMGGGAMEQLSGSGASVDVADHGDEFVVTADLPGYQKEDIDVTLRGDHLQIRAETQQETEDSDDEDGQYIRKERRHRSVNRSVTFPEEVDEENVSAQYRNGVLTVTLQKLTAGDGDSHSIDIE</sequence>
<evidence type="ECO:0000313" key="5">
    <source>
        <dbReference type="EMBL" id="UPV75763.1"/>
    </source>
</evidence>
<dbReference type="Pfam" id="PF00011">
    <property type="entry name" value="HSP20"/>
    <property type="match status" value="1"/>
</dbReference>
<feature type="domain" description="SHSP" evidence="4">
    <location>
        <begin position="32"/>
        <end position="147"/>
    </location>
</feature>
<evidence type="ECO:0000256" key="1">
    <source>
        <dbReference type="PROSITE-ProRule" id="PRU00285"/>
    </source>
</evidence>
<accession>A0A8U0HYB7</accession>
<evidence type="ECO:0000256" key="2">
    <source>
        <dbReference type="RuleBase" id="RU003616"/>
    </source>
</evidence>
<keyword evidence="6" id="KW-1185">Reference proteome</keyword>
<reference evidence="5 6" key="1">
    <citation type="submission" date="2022-04" db="EMBL/GenBank/DDBJ databases">
        <title>Diverse halophilic archaea isolated from saline environments.</title>
        <authorList>
            <person name="Cui H.-L."/>
        </authorList>
    </citation>
    <scope>NUCLEOTIDE SEQUENCE [LARGE SCALE GENOMIC DNA]</scope>
    <source>
        <strain evidence="5 6">XZYJT49</strain>
    </source>
</reference>
<dbReference type="InterPro" id="IPR002068">
    <property type="entry name" value="A-crystallin/Hsp20_dom"/>
</dbReference>
<gene>
    <name evidence="5" type="ORF">M0R89_06805</name>
</gene>
<dbReference type="PROSITE" id="PS01031">
    <property type="entry name" value="SHSP"/>
    <property type="match status" value="1"/>
</dbReference>
<feature type="region of interest" description="Disordered" evidence="3">
    <location>
        <begin position="72"/>
        <end position="116"/>
    </location>
</feature>
<feature type="compositionally biased region" description="Acidic residues" evidence="3">
    <location>
        <begin position="81"/>
        <end position="91"/>
    </location>
</feature>
<dbReference type="InterPro" id="IPR031107">
    <property type="entry name" value="Small_HSP"/>
</dbReference>
<dbReference type="KEGG" id="halx:M0R89_06805"/>
<comment type="similarity">
    <text evidence="1 2">Belongs to the small heat shock protein (HSP20) family.</text>
</comment>
<dbReference type="SUPFAM" id="SSF49764">
    <property type="entry name" value="HSP20-like chaperones"/>
    <property type="match status" value="1"/>
</dbReference>
<proteinExistence type="inferred from homology"/>
<dbReference type="EMBL" id="CP096659">
    <property type="protein sequence ID" value="UPV75763.1"/>
    <property type="molecule type" value="Genomic_DNA"/>
</dbReference>
<dbReference type="GeneID" id="72184894"/>